<accession>A0A4R3JA99</accession>
<gene>
    <name evidence="2" type="ORF">EDD55_1059</name>
</gene>
<keyword evidence="1" id="KW-1133">Transmembrane helix</keyword>
<comment type="caution">
    <text evidence="2">The sequence shown here is derived from an EMBL/GenBank/DDBJ whole genome shotgun (WGS) entry which is preliminary data.</text>
</comment>
<feature type="transmembrane region" description="Helical" evidence="1">
    <location>
        <begin position="31"/>
        <end position="50"/>
    </location>
</feature>
<reference evidence="2 3" key="1">
    <citation type="submission" date="2019-03" db="EMBL/GenBank/DDBJ databases">
        <title>Genomic Encyclopedia of Type Strains, Phase IV (KMG-IV): sequencing the most valuable type-strain genomes for metagenomic binning, comparative biology and taxonomic classification.</title>
        <authorList>
            <person name="Goeker M."/>
        </authorList>
    </citation>
    <scope>NUCLEOTIDE SEQUENCE [LARGE SCALE GENOMIC DNA]</scope>
    <source>
        <strain evidence="2 3">DSM 101688</strain>
    </source>
</reference>
<evidence type="ECO:0000313" key="3">
    <source>
        <dbReference type="Proteomes" id="UP000295304"/>
    </source>
</evidence>
<dbReference type="AlphaFoldDB" id="A0A4R3JA99"/>
<name>A0A4R3JA99_9PROT</name>
<sequence length="51" mass="5481">MSRHTPVYPQRGDQSRVKAQSRVFTSGPTPAMWVAGIGAAIMIKIIATLLA</sequence>
<keyword evidence="3" id="KW-1185">Reference proteome</keyword>
<dbReference type="Proteomes" id="UP000295304">
    <property type="component" value="Unassembled WGS sequence"/>
</dbReference>
<dbReference type="RefSeq" id="WP_165886296.1">
    <property type="nucleotide sequence ID" value="NZ_CP119676.1"/>
</dbReference>
<evidence type="ECO:0000256" key="1">
    <source>
        <dbReference type="SAM" id="Phobius"/>
    </source>
</evidence>
<proteinExistence type="predicted"/>
<dbReference type="EMBL" id="SLZW01000005">
    <property type="protein sequence ID" value="TCS62464.1"/>
    <property type="molecule type" value="Genomic_DNA"/>
</dbReference>
<evidence type="ECO:0000313" key="2">
    <source>
        <dbReference type="EMBL" id="TCS62464.1"/>
    </source>
</evidence>
<protein>
    <submittedName>
        <fullName evidence="2">Uncharacterized protein</fullName>
    </submittedName>
</protein>
<keyword evidence="1" id="KW-0472">Membrane</keyword>
<organism evidence="2 3">
    <name type="scientific">Varunaivibrio sulfuroxidans</name>
    <dbReference type="NCBI Taxonomy" id="1773489"/>
    <lineage>
        <taxon>Bacteria</taxon>
        <taxon>Pseudomonadati</taxon>
        <taxon>Pseudomonadota</taxon>
        <taxon>Alphaproteobacteria</taxon>
        <taxon>Rhodospirillales</taxon>
        <taxon>Magnetovibrionaceae</taxon>
        <taxon>Varunaivibrio</taxon>
    </lineage>
</organism>
<keyword evidence="1" id="KW-0812">Transmembrane</keyword>